<dbReference type="GO" id="GO:0008933">
    <property type="term" value="F:peptidoglycan lytic transglycosylase activity"/>
    <property type="evidence" value="ECO:0007669"/>
    <property type="project" value="InterPro"/>
</dbReference>
<dbReference type="PROSITE" id="PS51782">
    <property type="entry name" value="LYSM"/>
    <property type="match status" value="1"/>
</dbReference>
<comment type="caution">
    <text evidence="2">The sequence shown here is derived from an EMBL/GenBank/DDBJ whole genome shotgun (WGS) entry which is preliminary data.</text>
</comment>
<protein>
    <submittedName>
        <fullName evidence="2">Membrane-bound lytic murein transglycosylase D</fullName>
        <ecNumber evidence="2">4.2.2.-</ecNumber>
    </submittedName>
</protein>
<accession>A0A5J4SPT6</accession>
<evidence type="ECO:0000259" key="1">
    <source>
        <dbReference type="PROSITE" id="PS51782"/>
    </source>
</evidence>
<dbReference type="PANTHER" id="PTHR37423:SF2">
    <property type="entry name" value="MEMBRANE-BOUND LYTIC MUREIN TRANSGLYCOSYLASE C"/>
    <property type="match status" value="1"/>
</dbReference>
<organism evidence="2">
    <name type="scientific">termite gut metagenome</name>
    <dbReference type="NCBI Taxonomy" id="433724"/>
    <lineage>
        <taxon>unclassified sequences</taxon>
        <taxon>metagenomes</taxon>
        <taxon>organismal metagenomes</taxon>
    </lineage>
</organism>
<dbReference type="AlphaFoldDB" id="A0A5J4SPT6"/>
<name>A0A5J4SPT6_9ZZZZ</name>
<gene>
    <name evidence="2" type="ORF">EZS27_004370</name>
</gene>
<dbReference type="CDD" id="cd16894">
    <property type="entry name" value="MltD-like"/>
    <property type="match status" value="1"/>
</dbReference>
<dbReference type="GO" id="GO:0016020">
    <property type="term" value="C:membrane"/>
    <property type="evidence" value="ECO:0007669"/>
    <property type="project" value="InterPro"/>
</dbReference>
<proteinExistence type="predicted"/>
<dbReference type="Gene3D" id="1.10.530.10">
    <property type="match status" value="1"/>
</dbReference>
<dbReference type="PROSITE" id="PS00922">
    <property type="entry name" value="TRANSGLYCOSYLASE"/>
    <property type="match status" value="1"/>
</dbReference>
<dbReference type="Pfam" id="PF01464">
    <property type="entry name" value="SLT"/>
    <property type="match status" value="1"/>
</dbReference>
<dbReference type="GO" id="GO:0000270">
    <property type="term" value="P:peptidoglycan metabolic process"/>
    <property type="evidence" value="ECO:0007669"/>
    <property type="project" value="InterPro"/>
</dbReference>
<dbReference type="SUPFAM" id="SSF53955">
    <property type="entry name" value="Lysozyme-like"/>
    <property type="match status" value="1"/>
</dbReference>
<sequence length="419" mass="48114">MNLKKKKSNYLSNLYWIIFLFLLIVSTPANAQDTAVTDMVYSIDSLLNDWDVKAYTTFRSNCDNVPNKNPVYSDSMYINRMSLMPTIMEMPYNEIVRKYIDVYTGRMRNQMSFMLGISNFYVPIFEGVLDACDLPIELKYLPVIESALNPSAVSRRGASGLWQFMIKTGKRYGLESNSLVDERRDPIKSTWAAVRYLKDLYHIYQDWNLVIAAYNCGPGNVNKAIRRSGGQTDYWSIYPYLPKETRGYVPAFIAVNYVMNYYNDHNICPVEVAIPTGSDTLHINQQLHFEQITDICDISLEQIRTLNPQYKKDIIPGGKTYTLRLPYEKVSIFIDKQDTIYMHRVNELFSNRAVVIANTTRATKNSVTSVNGVIYHQIKTGESLSVIARKYQVSVSDLKKWNNLNSSNISAGKRLKILN</sequence>
<keyword evidence="2" id="KW-0456">Lyase</keyword>
<dbReference type="EMBL" id="SNRY01000075">
    <property type="protein sequence ID" value="KAA6348164.1"/>
    <property type="molecule type" value="Genomic_DNA"/>
</dbReference>
<dbReference type="InterPro" id="IPR018392">
    <property type="entry name" value="LysM"/>
</dbReference>
<evidence type="ECO:0000313" key="2">
    <source>
        <dbReference type="EMBL" id="KAA6348164.1"/>
    </source>
</evidence>
<dbReference type="EC" id="4.2.2.-" evidence="2"/>
<dbReference type="InterPro" id="IPR036779">
    <property type="entry name" value="LysM_dom_sf"/>
</dbReference>
<dbReference type="InterPro" id="IPR023346">
    <property type="entry name" value="Lysozyme-like_dom_sf"/>
</dbReference>
<dbReference type="SMART" id="SM00257">
    <property type="entry name" value="LysM"/>
    <property type="match status" value="1"/>
</dbReference>
<dbReference type="PANTHER" id="PTHR37423">
    <property type="entry name" value="SOLUBLE LYTIC MUREIN TRANSGLYCOSYLASE-RELATED"/>
    <property type="match status" value="1"/>
</dbReference>
<feature type="domain" description="LysM" evidence="1">
    <location>
        <begin position="374"/>
        <end position="417"/>
    </location>
</feature>
<dbReference type="SUPFAM" id="SSF54106">
    <property type="entry name" value="LysM domain"/>
    <property type="match status" value="1"/>
</dbReference>
<dbReference type="Pfam" id="PF01476">
    <property type="entry name" value="LysM"/>
    <property type="match status" value="1"/>
</dbReference>
<dbReference type="Gene3D" id="3.10.350.10">
    <property type="entry name" value="LysM domain"/>
    <property type="match status" value="1"/>
</dbReference>
<dbReference type="CDD" id="cd00118">
    <property type="entry name" value="LysM"/>
    <property type="match status" value="1"/>
</dbReference>
<dbReference type="InterPro" id="IPR008258">
    <property type="entry name" value="Transglycosylase_SLT_dom_1"/>
</dbReference>
<reference evidence="2" key="1">
    <citation type="submission" date="2019-03" db="EMBL/GenBank/DDBJ databases">
        <title>Single cell metagenomics reveals metabolic interactions within the superorganism composed of flagellate Streblomastix strix and complex community of Bacteroidetes bacteria on its surface.</title>
        <authorList>
            <person name="Treitli S.C."/>
            <person name="Kolisko M."/>
            <person name="Husnik F."/>
            <person name="Keeling P."/>
            <person name="Hampl V."/>
        </authorList>
    </citation>
    <scope>NUCLEOTIDE SEQUENCE</scope>
    <source>
        <strain evidence="2">STM</strain>
    </source>
</reference>
<dbReference type="InterPro" id="IPR000189">
    <property type="entry name" value="Transglyc_AS"/>
</dbReference>